<keyword evidence="11" id="KW-1185">Reference proteome</keyword>
<keyword evidence="5" id="KW-0694">RNA-binding</keyword>
<dbReference type="PANTHER" id="PTHR12311">
    <property type="entry name" value="ACTIVATOR OF BASAL TRANSCRIPTION 1"/>
    <property type="match status" value="1"/>
</dbReference>
<sequence>MKPMIPLNTLTMRKRIDFWDVPSDEEEVGDAGYDSEAAQESKGKSSKAKSAAASSSLRRPSKRRKLSIIEVDSESENETRVGNEEDAIGNEIDEQDRSRENQEAAASAIDSTTKSTSIAPTTTTTTTSKTTTTTTATTTTPSIENTTPSPPPPSPDSKPKPKKPKTGVIYLSSLPPYLKPSALKSLLHARGFGPITKTFLTPSTPSSSSSSSASKRSNKRRMYADGWVEFSSKRTAKICAATLNATIVGGKKGGWYHDDVWNMKYLRGFKWADLMEQVQREKKEEEARRRIEDARARKEEKVFLAGVERGRVVEGIRRRREEKKKGRERGIEVEKLERPRVVFRQNEVRDGGGEKDGARKEGKVDADVQRVLAKIF</sequence>
<feature type="compositionally biased region" description="Low complexity" evidence="9">
    <location>
        <begin position="111"/>
        <end position="147"/>
    </location>
</feature>
<evidence type="ECO:0000256" key="9">
    <source>
        <dbReference type="SAM" id="MobiDB-lite"/>
    </source>
</evidence>
<gene>
    <name evidence="10" type="primary">ESF2</name>
    <name evidence="10" type="ORF">PRK78_006683</name>
</gene>
<comment type="similarity">
    <text evidence="2">Belongs to the ESF2/ABP1 family.</text>
</comment>
<evidence type="ECO:0000256" key="5">
    <source>
        <dbReference type="ARBA" id="ARBA00022884"/>
    </source>
</evidence>
<feature type="compositionally biased region" description="Low complexity" evidence="9">
    <location>
        <begin position="48"/>
        <end position="58"/>
    </location>
</feature>
<dbReference type="Proteomes" id="UP001219355">
    <property type="component" value="Chromosome 4"/>
</dbReference>
<dbReference type="InterPro" id="IPR012677">
    <property type="entry name" value="Nucleotide-bd_a/b_plait_sf"/>
</dbReference>
<dbReference type="Gene3D" id="3.30.70.330">
    <property type="match status" value="1"/>
</dbReference>
<evidence type="ECO:0000313" key="10">
    <source>
        <dbReference type="EMBL" id="WEW61193.1"/>
    </source>
</evidence>
<comment type="function">
    <text evidence="7">Involved in the small subunit (SSU) processome assembly and function, and in the 18S rRNA synthesis. Required for the early cleavages at sites A0, A1 and A2.</text>
</comment>
<protein>
    <recommendedName>
        <fullName evidence="3">Pre-rRNA-processing protein ESF2</fullName>
    </recommendedName>
    <alternativeName>
        <fullName evidence="8">18S rRNA factor 2</fullName>
    </alternativeName>
    <alternativeName>
        <fullName evidence="4">Pre-rRNA-processing protein esf2</fullName>
    </alternativeName>
</protein>
<name>A0AAF0DMY2_9EURO</name>
<evidence type="ECO:0000256" key="7">
    <source>
        <dbReference type="ARBA" id="ARBA00025024"/>
    </source>
</evidence>
<comment type="subcellular location">
    <subcellularLocation>
        <location evidence="1">Nucleus</location>
        <location evidence="1">Nucleolus</location>
    </subcellularLocation>
</comment>
<dbReference type="GO" id="GO:0000480">
    <property type="term" value="P:endonucleolytic cleavage in 5'-ETS of tricistronic rRNA transcript (SSU-rRNA, 5.8S rRNA, LSU-rRNA)"/>
    <property type="evidence" value="ECO:0007669"/>
    <property type="project" value="TreeGrafter"/>
</dbReference>
<dbReference type="EMBL" id="CP120630">
    <property type="protein sequence ID" value="WEW61193.1"/>
    <property type="molecule type" value="Genomic_DNA"/>
</dbReference>
<dbReference type="SUPFAM" id="SSF54928">
    <property type="entry name" value="RNA-binding domain, RBD"/>
    <property type="match status" value="1"/>
</dbReference>
<evidence type="ECO:0000256" key="8">
    <source>
        <dbReference type="ARBA" id="ARBA00032634"/>
    </source>
</evidence>
<evidence type="ECO:0000256" key="3">
    <source>
        <dbReference type="ARBA" id="ARBA00013906"/>
    </source>
</evidence>
<organism evidence="10 11">
    <name type="scientific">Emydomyces testavorans</name>
    <dbReference type="NCBI Taxonomy" id="2070801"/>
    <lineage>
        <taxon>Eukaryota</taxon>
        <taxon>Fungi</taxon>
        <taxon>Dikarya</taxon>
        <taxon>Ascomycota</taxon>
        <taxon>Pezizomycotina</taxon>
        <taxon>Eurotiomycetes</taxon>
        <taxon>Eurotiomycetidae</taxon>
        <taxon>Onygenales</taxon>
        <taxon>Nannizziopsiaceae</taxon>
        <taxon>Emydomyces</taxon>
    </lineage>
</organism>
<dbReference type="GO" id="GO:0003723">
    <property type="term" value="F:RNA binding"/>
    <property type="evidence" value="ECO:0007669"/>
    <property type="project" value="UniProtKB-KW"/>
</dbReference>
<feature type="compositionally biased region" description="Acidic residues" evidence="9">
    <location>
        <begin position="84"/>
        <end position="94"/>
    </location>
</feature>
<evidence type="ECO:0000313" key="11">
    <source>
        <dbReference type="Proteomes" id="UP001219355"/>
    </source>
</evidence>
<proteinExistence type="inferred from homology"/>
<dbReference type="GO" id="GO:0000447">
    <property type="term" value="P:endonucleolytic cleavage in ITS1 to separate SSU-rRNA from 5.8S rRNA and LSU-rRNA from tricistronic rRNA transcript (SSU-rRNA, 5.8S rRNA, LSU-rRNA)"/>
    <property type="evidence" value="ECO:0007669"/>
    <property type="project" value="TreeGrafter"/>
</dbReference>
<dbReference type="InterPro" id="IPR039119">
    <property type="entry name" value="ABT1/Esf2"/>
</dbReference>
<dbReference type="InterPro" id="IPR035979">
    <property type="entry name" value="RBD_domain_sf"/>
</dbReference>
<evidence type="ECO:0000256" key="6">
    <source>
        <dbReference type="ARBA" id="ARBA00023242"/>
    </source>
</evidence>
<dbReference type="GO" id="GO:0000472">
    <property type="term" value="P:endonucleolytic cleavage to generate mature 5'-end of SSU-rRNA from (SSU-rRNA, 5.8S rRNA, LSU-rRNA)"/>
    <property type="evidence" value="ECO:0007669"/>
    <property type="project" value="TreeGrafter"/>
</dbReference>
<evidence type="ECO:0000256" key="2">
    <source>
        <dbReference type="ARBA" id="ARBA00005819"/>
    </source>
</evidence>
<evidence type="ECO:0000256" key="4">
    <source>
        <dbReference type="ARBA" id="ARBA00021800"/>
    </source>
</evidence>
<feature type="compositionally biased region" description="Low complexity" evidence="9">
    <location>
        <begin position="201"/>
        <end position="214"/>
    </location>
</feature>
<dbReference type="GO" id="GO:0005730">
    <property type="term" value="C:nucleolus"/>
    <property type="evidence" value="ECO:0007669"/>
    <property type="project" value="UniProtKB-SubCell"/>
</dbReference>
<reference evidence="10" key="1">
    <citation type="submission" date="2023-03" db="EMBL/GenBank/DDBJ databases">
        <title>Emydomyces testavorans Genome Sequence.</title>
        <authorList>
            <person name="Hoyer L."/>
        </authorList>
    </citation>
    <scope>NUCLEOTIDE SEQUENCE</scope>
    <source>
        <strain evidence="10">16-2883</strain>
    </source>
</reference>
<dbReference type="GO" id="GO:0034462">
    <property type="term" value="P:small-subunit processome assembly"/>
    <property type="evidence" value="ECO:0007669"/>
    <property type="project" value="TreeGrafter"/>
</dbReference>
<evidence type="ECO:0000256" key="1">
    <source>
        <dbReference type="ARBA" id="ARBA00004604"/>
    </source>
</evidence>
<dbReference type="PANTHER" id="PTHR12311:SF7">
    <property type="entry name" value="ACTIVATOR OF BASAL TRANSCRIPTION 1"/>
    <property type="match status" value="1"/>
</dbReference>
<keyword evidence="6" id="KW-0539">Nucleus</keyword>
<feature type="region of interest" description="Disordered" evidence="9">
    <location>
        <begin position="197"/>
        <end position="218"/>
    </location>
</feature>
<dbReference type="InterPro" id="IPR034353">
    <property type="entry name" value="ABT1/ESF2_RRM"/>
</dbReference>
<dbReference type="CDD" id="cd12263">
    <property type="entry name" value="RRM_ABT1_like"/>
    <property type="match status" value="1"/>
</dbReference>
<dbReference type="AlphaFoldDB" id="A0AAF0DMY2"/>
<accession>A0AAF0DMY2</accession>
<feature type="region of interest" description="Disordered" evidence="9">
    <location>
        <begin position="20"/>
        <end position="168"/>
    </location>
</feature>